<evidence type="ECO:0000256" key="2">
    <source>
        <dbReference type="ARBA" id="ARBA00022857"/>
    </source>
</evidence>
<accession>A0A2T4YNS8</accession>
<comment type="caution">
    <text evidence="5">The sequence shown here is derived from an EMBL/GenBank/DDBJ whole genome shotgun (WGS) entry which is preliminary data.</text>
</comment>
<dbReference type="PANTHER" id="PTHR43150:SF4">
    <property type="entry name" value="L-GLYCERALDEHYDE 3-PHOSPHATE REDUCTASE"/>
    <property type="match status" value="1"/>
</dbReference>
<gene>
    <name evidence="5" type="ORF">C8J24_3280</name>
</gene>
<evidence type="ECO:0000259" key="4">
    <source>
        <dbReference type="Pfam" id="PF00248"/>
    </source>
</evidence>
<evidence type="ECO:0000313" key="5">
    <source>
        <dbReference type="EMBL" id="PTM45063.1"/>
    </source>
</evidence>
<dbReference type="Gene3D" id="3.20.20.100">
    <property type="entry name" value="NADP-dependent oxidoreductase domain"/>
    <property type="match status" value="1"/>
</dbReference>
<dbReference type="AlphaFoldDB" id="A0A2T4YNS8"/>
<organism evidence="5 6">
    <name type="scientific">Sphingomonas aerolata</name>
    <dbReference type="NCBI Taxonomy" id="185951"/>
    <lineage>
        <taxon>Bacteria</taxon>
        <taxon>Pseudomonadati</taxon>
        <taxon>Pseudomonadota</taxon>
        <taxon>Alphaproteobacteria</taxon>
        <taxon>Sphingomonadales</taxon>
        <taxon>Sphingomonadaceae</taxon>
        <taxon>Sphingomonas</taxon>
    </lineage>
</organism>
<comment type="similarity">
    <text evidence="1">Belongs to the shaker potassium channel beta subunit family.</text>
</comment>
<evidence type="ECO:0000313" key="6">
    <source>
        <dbReference type="Proteomes" id="UP000240996"/>
    </source>
</evidence>
<keyword evidence="2" id="KW-0521">NADP</keyword>
<evidence type="ECO:0000256" key="1">
    <source>
        <dbReference type="ARBA" id="ARBA00006515"/>
    </source>
</evidence>
<dbReference type="GO" id="GO:0051596">
    <property type="term" value="P:methylglyoxal catabolic process"/>
    <property type="evidence" value="ECO:0007669"/>
    <property type="project" value="TreeGrafter"/>
</dbReference>
<dbReference type="NCBIfam" id="NF007388">
    <property type="entry name" value="PRK09912.1"/>
    <property type="match status" value="1"/>
</dbReference>
<dbReference type="Pfam" id="PF00248">
    <property type="entry name" value="Aldo_ket_red"/>
    <property type="match status" value="1"/>
</dbReference>
<protein>
    <submittedName>
        <fullName evidence="5">L-glyceraldehyde 3-phosphate reductase</fullName>
    </submittedName>
</protein>
<dbReference type="InterPro" id="IPR023210">
    <property type="entry name" value="NADP_OxRdtase_dom"/>
</dbReference>
<dbReference type="SUPFAM" id="SSF51430">
    <property type="entry name" value="NAD(P)-linked oxidoreductase"/>
    <property type="match status" value="1"/>
</dbReference>
<dbReference type="EMBL" id="PZZN01000003">
    <property type="protein sequence ID" value="PTM45063.1"/>
    <property type="molecule type" value="Genomic_DNA"/>
</dbReference>
<dbReference type="Proteomes" id="UP000240996">
    <property type="component" value="Unassembled WGS sequence"/>
</dbReference>
<evidence type="ECO:0000256" key="3">
    <source>
        <dbReference type="ARBA" id="ARBA00023002"/>
    </source>
</evidence>
<dbReference type="InterPro" id="IPR036812">
    <property type="entry name" value="NAD(P)_OxRdtase_dom_sf"/>
</dbReference>
<proteinExistence type="inferred from homology"/>
<keyword evidence="3" id="KW-0560">Oxidoreductase</keyword>
<dbReference type="PANTHER" id="PTHR43150">
    <property type="entry name" value="HYPERKINETIC, ISOFORM M"/>
    <property type="match status" value="1"/>
</dbReference>
<keyword evidence="6" id="KW-1185">Reference proteome</keyword>
<sequence>MSFPRPYVASPLRYDSGMPYRRTGRSGLRLPAISLGLWQNFGGQDVFETGRAILRRAFDRGVTHFDLANNYGPPYGSAEENFGRVLASDFAAHRDELIISTKAGWDMWPGPYGDVGSSKKYLIASCDQSLKRMGLDYVDIFYSHRVDAATPLEETMGALVQLHRQGKALYVGISSYEPGLTRRAAEILAAEKVPLFIHQPSYSILNRWIERDLLATLEELGVGCIAFSPLAQGMLTNKYLQGVPQDARATRDGSLSQALLTDRNLAAIRTLNDIAGERGQTLAQMAIAWVLRDPRVTSALIGARTVDQLDDSLNSLKTLDFSADELTAIDSAADDGGVNLWSGSSDITALPAAQGVPA</sequence>
<dbReference type="InterPro" id="IPR005399">
    <property type="entry name" value="K_chnl_volt-dep_bsu_KCNAB-rel"/>
</dbReference>
<dbReference type="RefSeq" id="WP_107934013.1">
    <property type="nucleotide sequence ID" value="NZ_PZZN01000003.1"/>
</dbReference>
<reference evidence="5 6" key="1">
    <citation type="submission" date="2018-04" db="EMBL/GenBank/DDBJ databases">
        <title>Genomic Encyclopedia of Type Strains, Phase III (KMG-III): the genomes of soil and plant-associated and newly described type strains.</title>
        <authorList>
            <person name="Whitman W."/>
        </authorList>
    </citation>
    <scope>NUCLEOTIDE SEQUENCE [LARGE SCALE GENOMIC DNA]</scope>
    <source>
        <strain evidence="5 6">NW12</strain>
    </source>
</reference>
<name>A0A2T4YNS8_9SPHN</name>
<feature type="domain" description="NADP-dependent oxidoreductase" evidence="4">
    <location>
        <begin position="33"/>
        <end position="333"/>
    </location>
</feature>
<dbReference type="GO" id="GO:0016491">
    <property type="term" value="F:oxidoreductase activity"/>
    <property type="evidence" value="ECO:0007669"/>
    <property type="project" value="UniProtKB-KW"/>
</dbReference>